<gene>
    <name evidence="3" type="ORF">GCM10010909_31730</name>
</gene>
<dbReference type="SMART" id="SM00867">
    <property type="entry name" value="YceI"/>
    <property type="match status" value="1"/>
</dbReference>
<name>A0ABQ6A9R7_9PROT</name>
<dbReference type="Pfam" id="PF04264">
    <property type="entry name" value="YceI"/>
    <property type="match status" value="1"/>
</dbReference>
<sequence length="210" mass="22590">MKFNVKTLTLGATLLAAAPALAPAFAQAQSIPPLNTNPAAIPAAAYSVEPTHTRVLFAVSHMGFTTWYGQFTNVSGTLNLDPKALSSSSFDITIPANTISTTNTKLDGELNSPEWFDTAKYPVIEFKSEKIVRTGRDTAKVTGELTFHGVTRPETLDVTFNASGVNMLSKQYTVGFNASGHIKRSDFNQKTYVPLIGDDVTLIISAAFVK</sequence>
<proteinExistence type="predicted"/>
<feature type="domain" description="Lipid/polyisoprenoid-binding YceI-like" evidence="2">
    <location>
        <begin position="45"/>
        <end position="209"/>
    </location>
</feature>
<feature type="signal peptide" evidence="1">
    <location>
        <begin position="1"/>
        <end position="28"/>
    </location>
</feature>
<evidence type="ECO:0000313" key="3">
    <source>
        <dbReference type="EMBL" id="GLR68492.1"/>
    </source>
</evidence>
<keyword evidence="4" id="KW-1185">Reference proteome</keyword>
<dbReference type="RefSeq" id="WP_284259336.1">
    <property type="nucleotide sequence ID" value="NZ_BSOS01000090.1"/>
</dbReference>
<dbReference type="EMBL" id="BSOS01000090">
    <property type="protein sequence ID" value="GLR68492.1"/>
    <property type="molecule type" value="Genomic_DNA"/>
</dbReference>
<comment type="caution">
    <text evidence="3">The sequence shown here is derived from an EMBL/GenBank/DDBJ whole genome shotgun (WGS) entry which is preliminary data.</text>
</comment>
<protein>
    <submittedName>
        <fullName evidence="3">Polyisoprenoid-binding protein</fullName>
    </submittedName>
</protein>
<reference evidence="4" key="1">
    <citation type="journal article" date="2019" name="Int. J. Syst. Evol. Microbiol.">
        <title>The Global Catalogue of Microorganisms (GCM) 10K type strain sequencing project: providing services to taxonomists for standard genome sequencing and annotation.</title>
        <authorList>
            <consortium name="The Broad Institute Genomics Platform"/>
            <consortium name="The Broad Institute Genome Sequencing Center for Infectious Disease"/>
            <person name="Wu L."/>
            <person name="Ma J."/>
        </authorList>
    </citation>
    <scope>NUCLEOTIDE SEQUENCE [LARGE SCALE GENOMIC DNA]</scope>
    <source>
        <strain evidence="4">NBRC 112502</strain>
    </source>
</reference>
<dbReference type="PANTHER" id="PTHR34406:SF1">
    <property type="entry name" value="PROTEIN YCEI"/>
    <property type="match status" value="1"/>
</dbReference>
<dbReference type="SUPFAM" id="SSF101874">
    <property type="entry name" value="YceI-like"/>
    <property type="match status" value="1"/>
</dbReference>
<feature type="chain" id="PRO_5045554543" evidence="1">
    <location>
        <begin position="29"/>
        <end position="210"/>
    </location>
</feature>
<dbReference type="PANTHER" id="PTHR34406">
    <property type="entry name" value="PROTEIN YCEI"/>
    <property type="match status" value="1"/>
</dbReference>
<dbReference type="Gene3D" id="2.40.128.110">
    <property type="entry name" value="Lipid/polyisoprenoid-binding, YceI-like"/>
    <property type="match status" value="1"/>
</dbReference>
<organism evidence="3 4">
    <name type="scientific">Acidocella aquatica</name>
    <dbReference type="NCBI Taxonomy" id="1922313"/>
    <lineage>
        <taxon>Bacteria</taxon>
        <taxon>Pseudomonadati</taxon>
        <taxon>Pseudomonadota</taxon>
        <taxon>Alphaproteobacteria</taxon>
        <taxon>Acetobacterales</taxon>
        <taxon>Acidocellaceae</taxon>
        <taxon>Acidocella</taxon>
    </lineage>
</organism>
<evidence type="ECO:0000256" key="1">
    <source>
        <dbReference type="SAM" id="SignalP"/>
    </source>
</evidence>
<evidence type="ECO:0000313" key="4">
    <source>
        <dbReference type="Proteomes" id="UP001156641"/>
    </source>
</evidence>
<evidence type="ECO:0000259" key="2">
    <source>
        <dbReference type="SMART" id="SM00867"/>
    </source>
</evidence>
<dbReference type="InterPro" id="IPR007372">
    <property type="entry name" value="Lipid/polyisoprenoid-bd_YceI"/>
</dbReference>
<accession>A0ABQ6A9R7</accession>
<keyword evidence="1" id="KW-0732">Signal</keyword>
<dbReference type="InterPro" id="IPR036761">
    <property type="entry name" value="TTHA0802/YceI-like_sf"/>
</dbReference>
<dbReference type="Proteomes" id="UP001156641">
    <property type="component" value="Unassembled WGS sequence"/>
</dbReference>